<evidence type="ECO:0008006" key="6">
    <source>
        <dbReference type="Google" id="ProtNLM"/>
    </source>
</evidence>
<keyword evidence="1" id="KW-0853">WD repeat</keyword>
<dbReference type="Proteomes" id="UP001159641">
    <property type="component" value="Unassembled WGS sequence"/>
</dbReference>
<proteinExistence type="predicted"/>
<accession>A0AB34H7G4</accession>
<dbReference type="Pfam" id="PF21032">
    <property type="entry name" value="PROPPIN"/>
    <property type="match status" value="1"/>
</dbReference>
<feature type="region of interest" description="Disordered" evidence="3">
    <location>
        <begin position="198"/>
        <end position="227"/>
    </location>
</feature>
<evidence type="ECO:0000256" key="1">
    <source>
        <dbReference type="ARBA" id="ARBA00022574"/>
    </source>
</evidence>
<evidence type="ECO:0000313" key="4">
    <source>
        <dbReference type="EMBL" id="KAJ8787011.1"/>
    </source>
</evidence>
<gene>
    <name evidence="4" type="ORF">J1605_023266</name>
</gene>
<organism evidence="4 5">
    <name type="scientific">Eschrichtius robustus</name>
    <name type="common">California gray whale</name>
    <name type="synonym">Eschrichtius gibbosus</name>
    <dbReference type="NCBI Taxonomy" id="9764"/>
    <lineage>
        <taxon>Eukaryota</taxon>
        <taxon>Metazoa</taxon>
        <taxon>Chordata</taxon>
        <taxon>Craniata</taxon>
        <taxon>Vertebrata</taxon>
        <taxon>Euteleostomi</taxon>
        <taxon>Mammalia</taxon>
        <taxon>Eutheria</taxon>
        <taxon>Laurasiatheria</taxon>
        <taxon>Artiodactyla</taxon>
        <taxon>Whippomorpha</taxon>
        <taxon>Cetacea</taxon>
        <taxon>Mysticeti</taxon>
        <taxon>Eschrichtiidae</taxon>
        <taxon>Eschrichtius</taxon>
    </lineage>
</organism>
<evidence type="ECO:0000256" key="3">
    <source>
        <dbReference type="SAM" id="MobiDB-lite"/>
    </source>
</evidence>
<sequence>MQEGRRTGNLLTAGQWLFRRTHEPLTPSGYGRDGTSRAFGWAERHARAQSLPTAVSAAPGVGRGCWTAARGRLSLTLACALLPSQPEEPSTWTSYVGKMFMAATNYLPTQVSDMMNQDRAFATGRLGFSGHRNICTLSTIQKLPRLLVASSSGHLYIYNLDPQDGGDCVLIKTHSLLGSGTADENKENDLRPSLPQSYAATVARPSPSAASTVPGYSEDGGALRGEVIPEHEFAAGPVCLDDENEFPPVSVGNP</sequence>
<keyword evidence="2" id="KW-0677">Repeat</keyword>
<dbReference type="EMBL" id="JAIQCJ010001896">
    <property type="protein sequence ID" value="KAJ8787011.1"/>
    <property type="molecule type" value="Genomic_DNA"/>
</dbReference>
<protein>
    <recommendedName>
        <fullName evidence="6">WD repeat domain phosphoinositide-interacting protein 1</fullName>
    </recommendedName>
</protein>
<dbReference type="AlphaFoldDB" id="A0AB34H7G4"/>
<evidence type="ECO:0000256" key="2">
    <source>
        <dbReference type="ARBA" id="ARBA00022737"/>
    </source>
</evidence>
<dbReference type="InterPro" id="IPR048720">
    <property type="entry name" value="PROPPIN"/>
</dbReference>
<keyword evidence="5" id="KW-1185">Reference proteome</keyword>
<name>A0AB34H7G4_ESCRO</name>
<reference evidence="4 5" key="1">
    <citation type="submission" date="2022-11" db="EMBL/GenBank/DDBJ databases">
        <title>Whole genome sequence of Eschrichtius robustus ER-17-0199.</title>
        <authorList>
            <person name="Bruniche-Olsen A."/>
            <person name="Black A.N."/>
            <person name="Fields C.J."/>
            <person name="Walden K."/>
            <person name="Dewoody J.A."/>
        </authorList>
    </citation>
    <scope>NUCLEOTIDE SEQUENCE [LARGE SCALE GENOMIC DNA]</scope>
    <source>
        <strain evidence="4">ER-17-0199</strain>
        <tissue evidence="4">Blubber</tissue>
    </source>
</reference>
<evidence type="ECO:0000313" key="5">
    <source>
        <dbReference type="Proteomes" id="UP001159641"/>
    </source>
</evidence>
<comment type="caution">
    <text evidence="4">The sequence shown here is derived from an EMBL/GenBank/DDBJ whole genome shotgun (WGS) entry which is preliminary data.</text>
</comment>